<dbReference type="Pfam" id="PF00132">
    <property type="entry name" value="Hexapep"/>
    <property type="match status" value="2"/>
</dbReference>
<sequence>MADASGYYAHPTAVLDEGCRVGAGCHIWHFTHVSTGAELGEGCSLGQNVFVAEGVKLGRNVKVQNNVSLYTGVECQDDVFLGPSVVFTNVLNPRAAVPRRGADHYLPTRLAQGVSIGANSTIVCGVSLGEYAFVGAGSVVTKDVAPYALVYGNPARPRGWLSTQGHRLTFDKAGRAACPETHEQYQLTDGRVCRISP</sequence>
<comment type="caution">
    <text evidence="5">The sequence shown here is derived from an EMBL/GenBank/DDBJ whole genome shotgun (WGS) entry which is preliminary data.</text>
</comment>
<dbReference type="SUPFAM" id="SSF51161">
    <property type="entry name" value="Trimeric LpxA-like enzymes"/>
    <property type="match status" value="1"/>
</dbReference>
<keyword evidence="6" id="KW-1185">Reference proteome</keyword>
<keyword evidence="3" id="KW-0677">Repeat</keyword>
<dbReference type="RefSeq" id="WP_196955462.1">
    <property type="nucleotide sequence ID" value="NZ_JADWYK010000007.1"/>
</dbReference>
<evidence type="ECO:0000313" key="6">
    <source>
        <dbReference type="Proteomes" id="UP000601099"/>
    </source>
</evidence>
<name>A0ABS0L2R7_9BACT</name>
<evidence type="ECO:0000256" key="4">
    <source>
        <dbReference type="ARBA" id="ARBA00023315"/>
    </source>
</evidence>
<dbReference type="PROSITE" id="PS00101">
    <property type="entry name" value="HEXAPEP_TRANSFERASES"/>
    <property type="match status" value="1"/>
</dbReference>
<dbReference type="Proteomes" id="UP000601099">
    <property type="component" value="Unassembled WGS sequence"/>
</dbReference>
<organism evidence="5 6">
    <name type="scientific">Hymenobacter guriensis</name>
    <dbReference type="NCBI Taxonomy" id="2793065"/>
    <lineage>
        <taxon>Bacteria</taxon>
        <taxon>Pseudomonadati</taxon>
        <taxon>Bacteroidota</taxon>
        <taxon>Cytophagia</taxon>
        <taxon>Cytophagales</taxon>
        <taxon>Hymenobacteraceae</taxon>
        <taxon>Hymenobacter</taxon>
    </lineage>
</organism>
<protein>
    <submittedName>
        <fullName evidence="5">N-acetyltransferase</fullName>
    </submittedName>
</protein>
<keyword evidence="2" id="KW-0808">Transferase</keyword>
<reference evidence="5 6" key="1">
    <citation type="submission" date="2020-11" db="EMBL/GenBank/DDBJ databases">
        <title>Hymenobacter sp.</title>
        <authorList>
            <person name="Kim M.K."/>
        </authorList>
    </citation>
    <scope>NUCLEOTIDE SEQUENCE [LARGE SCALE GENOMIC DNA]</scope>
    <source>
        <strain evidence="5 6">BT594</strain>
    </source>
</reference>
<comment type="similarity">
    <text evidence="1">Belongs to the transferase hexapeptide repeat family.</text>
</comment>
<dbReference type="CDD" id="cd03358">
    <property type="entry name" value="LbH_WxcM_N_like"/>
    <property type="match status" value="1"/>
</dbReference>
<dbReference type="InterPro" id="IPR050179">
    <property type="entry name" value="Trans_hexapeptide_repeat"/>
</dbReference>
<proteinExistence type="inferred from homology"/>
<dbReference type="EMBL" id="JADWYK010000007">
    <property type="protein sequence ID" value="MBG8554440.1"/>
    <property type="molecule type" value="Genomic_DNA"/>
</dbReference>
<evidence type="ECO:0000256" key="1">
    <source>
        <dbReference type="ARBA" id="ARBA00007274"/>
    </source>
</evidence>
<evidence type="ECO:0000256" key="2">
    <source>
        <dbReference type="ARBA" id="ARBA00022679"/>
    </source>
</evidence>
<gene>
    <name evidence="5" type="ORF">I5L79_12840</name>
</gene>
<dbReference type="Gene3D" id="2.160.10.10">
    <property type="entry name" value="Hexapeptide repeat proteins"/>
    <property type="match status" value="1"/>
</dbReference>
<dbReference type="PANTHER" id="PTHR43300">
    <property type="entry name" value="ACETYLTRANSFERASE"/>
    <property type="match status" value="1"/>
</dbReference>
<accession>A0ABS0L2R7</accession>
<dbReference type="InterPro" id="IPR001451">
    <property type="entry name" value="Hexapep"/>
</dbReference>
<dbReference type="PANTHER" id="PTHR43300:SF4">
    <property type="entry name" value="ACYL-[ACYL-CARRIER-PROTEIN]--UDP-N-ACETYLGLUCOSAMINE O-ACYLTRANSFERASE"/>
    <property type="match status" value="1"/>
</dbReference>
<keyword evidence="4" id="KW-0012">Acyltransferase</keyword>
<evidence type="ECO:0000256" key="3">
    <source>
        <dbReference type="ARBA" id="ARBA00022737"/>
    </source>
</evidence>
<dbReference type="InterPro" id="IPR018357">
    <property type="entry name" value="Hexapep_transf_CS"/>
</dbReference>
<dbReference type="InterPro" id="IPR011004">
    <property type="entry name" value="Trimer_LpxA-like_sf"/>
</dbReference>
<evidence type="ECO:0000313" key="5">
    <source>
        <dbReference type="EMBL" id="MBG8554440.1"/>
    </source>
</evidence>